<evidence type="ECO:0000256" key="1">
    <source>
        <dbReference type="SAM" id="SignalP"/>
    </source>
</evidence>
<name>A0ABU8H688_9SPHN</name>
<dbReference type="Proteomes" id="UP001367771">
    <property type="component" value="Unassembled WGS sequence"/>
</dbReference>
<gene>
    <name evidence="3" type="ORF">V8201_15945</name>
</gene>
<keyword evidence="4" id="KW-1185">Reference proteome</keyword>
<organism evidence="3 4">
    <name type="scientific">Sphingomonas kyungheensis</name>
    <dbReference type="NCBI Taxonomy" id="1069987"/>
    <lineage>
        <taxon>Bacteria</taxon>
        <taxon>Pseudomonadati</taxon>
        <taxon>Pseudomonadota</taxon>
        <taxon>Alphaproteobacteria</taxon>
        <taxon>Sphingomonadales</taxon>
        <taxon>Sphingomonadaceae</taxon>
        <taxon>Sphingomonas</taxon>
    </lineage>
</organism>
<evidence type="ECO:0000259" key="2">
    <source>
        <dbReference type="Pfam" id="PF03886"/>
    </source>
</evidence>
<comment type="caution">
    <text evidence="3">The sequence shown here is derived from an EMBL/GenBank/DDBJ whole genome shotgun (WGS) entry which is preliminary data.</text>
</comment>
<keyword evidence="1" id="KW-0732">Signal</keyword>
<feature type="signal peptide" evidence="1">
    <location>
        <begin position="1"/>
        <end position="22"/>
    </location>
</feature>
<dbReference type="Gene3D" id="3.40.50.10610">
    <property type="entry name" value="ABC-type transport auxiliary lipoprotein component"/>
    <property type="match status" value="1"/>
</dbReference>
<feature type="chain" id="PRO_5047377736" evidence="1">
    <location>
        <begin position="23"/>
        <end position="194"/>
    </location>
</feature>
<proteinExistence type="predicted"/>
<dbReference type="SUPFAM" id="SSF159594">
    <property type="entry name" value="XCC0632-like"/>
    <property type="match status" value="1"/>
</dbReference>
<evidence type="ECO:0000313" key="3">
    <source>
        <dbReference type="EMBL" id="MEI5688586.1"/>
    </source>
</evidence>
<dbReference type="EMBL" id="JBBBDM010000010">
    <property type="protein sequence ID" value="MEI5688586.1"/>
    <property type="molecule type" value="Genomic_DNA"/>
</dbReference>
<feature type="domain" description="ABC-type transport auxiliary lipoprotein component" evidence="2">
    <location>
        <begin position="35"/>
        <end position="189"/>
    </location>
</feature>
<dbReference type="RefSeq" id="WP_336545905.1">
    <property type="nucleotide sequence ID" value="NZ_JBBBDM010000010.1"/>
</dbReference>
<protein>
    <submittedName>
        <fullName evidence="3">ABC-type transport auxiliary lipoprotein family protein</fullName>
    </submittedName>
</protein>
<accession>A0ABU8H688</accession>
<dbReference type="Pfam" id="PF03886">
    <property type="entry name" value="ABC_trans_aux"/>
    <property type="match status" value="1"/>
</dbReference>
<sequence>MKTRLLILAATLPLAGCISFGAKPPPSLLTIEATSAPAVGADQNSAKARSITIQVPTTPTAIAGARVPVQATPTSIAYVKDAQWAEPPARLFARLLSDTVSARSNMVVLSTVQSISDPSATLAGELRRFGLDATTREAVVTYDAALTRAGQDTVEKRRFEARVPVQTIDAANAGTAISQAANQVAVEVAAWVAG</sequence>
<reference evidence="3 4" key="1">
    <citation type="journal article" date="2013" name="Int. J. Syst. Evol. Microbiol.">
        <title>Sphingomonas kyungheensis sp. nov., a bacterium with ginsenoside-converting activity isolated from soil of a ginseng field.</title>
        <authorList>
            <person name="Son H.M."/>
            <person name="Yang J.E."/>
            <person name="Park Y."/>
            <person name="Han C.K."/>
            <person name="Kim S.G."/>
            <person name="Kook M."/>
            <person name="Yi T.H."/>
        </authorList>
    </citation>
    <scope>NUCLEOTIDE SEQUENCE [LARGE SCALE GENOMIC DNA]</scope>
    <source>
        <strain evidence="3 4">LMG 26582</strain>
    </source>
</reference>
<dbReference type="InterPro" id="IPR005586">
    <property type="entry name" value="ABC_trans_aux"/>
</dbReference>
<keyword evidence="3" id="KW-0449">Lipoprotein</keyword>
<evidence type="ECO:0000313" key="4">
    <source>
        <dbReference type="Proteomes" id="UP001367771"/>
    </source>
</evidence>